<keyword evidence="2" id="KW-0843">Virulence</keyword>
<dbReference type="PANTHER" id="PTHR33657:SF8">
    <property type="entry name" value="DOMAIN PROTEIN, PUTATIVE (AFU_ORTHOLOGUE AFUA_5G00600)-RELATED"/>
    <property type="match status" value="1"/>
</dbReference>
<dbReference type="EMBL" id="LAFY01000352">
    <property type="protein sequence ID" value="KJX99393.1"/>
    <property type="molecule type" value="Genomic_DNA"/>
</dbReference>
<evidence type="ECO:0000313" key="3">
    <source>
        <dbReference type="EMBL" id="KJX99393.1"/>
    </source>
</evidence>
<sequence>MTFRQLRHFALANLGPLYEQSQLLISLTPGSLEFRAANKLSQDGPPSHIGRAVERLSASEGGGVAAAVHAEQDVTRLAKADSPADGLGHRHDWEGIVVWLSDAKASATLLGVAASAHGEYDAQKPPLLPTSGGTHPLIRYFSVFPLNHQLGFTSVKGHERPLIAWEELTDAARKALEDTDFGSATVPFKANFQETMDKAQLD</sequence>
<dbReference type="OrthoDB" id="89086at2759"/>
<dbReference type="Proteomes" id="UP000033647">
    <property type="component" value="Unassembled WGS sequence"/>
</dbReference>
<reference evidence="3 4" key="1">
    <citation type="submission" date="2015-03" db="EMBL/GenBank/DDBJ databases">
        <title>RNA-seq based gene annotation and comparative genomics of four Zymoseptoria species reveal species-specific pathogenicity related genes and transposable element activity.</title>
        <authorList>
            <person name="Grandaubert J."/>
            <person name="Bhattacharyya A."/>
            <person name="Stukenbrock E.H."/>
        </authorList>
    </citation>
    <scope>NUCLEOTIDE SEQUENCE [LARGE SCALE GENOMIC DNA]</scope>
    <source>
        <strain evidence="3 4">Zb18110</strain>
    </source>
</reference>
<dbReference type="Pfam" id="PF05630">
    <property type="entry name" value="NPP1"/>
    <property type="match status" value="1"/>
</dbReference>
<comment type="similarity">
    <text evidence="1">Belongs to the Necrosis inducing protein (NPP1) family.</text>
</comment>
<evidence type="ECO:0000256" key="1">
    <source>
        <dbReference type="ARBA" id="ARBA00009520"/>
    </source>
</evidence>
<name>A0A0F4GQ76_9PEZI</name>
<gene>
    <name evidence="3" type="ORF">TI39_contig360g00011</name>
</gene>
<comment type="caution">
    <text evidence="3">The sequence shown here is derived from an EMBL/GenBank/DDBJ whole genome shotgun (WGS) entry which is preliminary data.</text>
</comment>
<dbReference type="STRING" id="1047168.A0A0F4GQ76"/>
<evidence type="ECO:0000313" key="4">
    <source>
        <dbReference type="Proteomes" id="UP000033647"/>
    </source>
</evidence>
<dbReference type="PANTHER" id="PTHR33657">
    <property type="entry name" value="DOMAIN PROTEIN, PUTATIVE (AFU_ORTHOLOGUE AFUA_5G00600)-RELATED"/>
    <property type="match status" value="1"/>
</dbReference>
<proteinExistence type="inferred from homology"/>
<accession>A0A0F4GQ76</accession>
<evidence type="ECO:0000256" key="2">
    <source>
        <dbReference type="ARBA" id="ARBA00023026"/>
    </source>
</evidence>
<keyword evidence="4" id="KW-1185">Reference proteome</keyword>
<organism evidence="3 4">
    <name type="scientific">Zymoseptoria brevis</name>
    <dbReference type="NCBI Taxonomy" id="1047168"/>
    <lineage>
        <taxon>Eukaryota</taxon>
        <taxon>Fungi</taxon>
        <taxon>Dikarya</taxon>
        <taxon>Ascomycota</taxon>
        <taxon>Pezizomycotina</taxon>
        <taxon>Dothideomycetes</taxon>
        <taxon>Dothideomycetidae</taxon>
        <taxon>Mycosphaerellales</taxon>
        <taxon>Mycosphaerellaceae</taxon>
        <taxon>Zymoseptoria</taxon>
    </lineage>
</organism>
<dbReference type="InterPro" id="IPR008701">
    <property type="entry name" value="NPP1"/>
</dbReference>
<protein>
    <submittedName>
        <fullName evidence="3">Putative necrosis and ethylene inducing peptide 2 like protein</fullName>
    </submittedName>
</protein>
<dbReference type="AlphaFoldDB" id="A0A0F4GQ76"/>